<dbReference type="EMBL" id="CM039437">
    <property type="protein sequence ID" value="KAI4305869.1"/>
    <property type="molecule type" value="Genomic_DNA"/>
</dbReference>
<proteinExistence type="predicted"/>
<evidence type="ECO:0000313" key="1">
    <source>
        <dbReference type="EMBL" id="KAI4305869.1"/>
    </source>
</evidence>
<comment type="caution">
    <text evidence="1">The sequence shown here is derived from an EMBL/GenBank/DDBJ whole genome shotgun (WGS) entry which is preliminary data.</text>
</comment>
<reference evidence="1 2" key="1">
    <citation type="journal article" date="2022" name="DNA Res.">
        <title>Chromosomal-level genome assembly of the orchid tree Bauhinia variegata (Leguminosae; Cercidoideae) supports the allotetraploid origin hypothesis of Bauhinia.</title>
        <authorList>
            <person name="Zhong Y."/>
            <person name="Chen Y."/>
            <person name="Zheng D."/>
            <person name="Pang J."/>
            <person name="Liu Y."/>
            <person name="Luo S."/>
            <person name="Meng S."/>
            <person name="Qian L."/>
            <person name="Wei D."/>
            <person name="Dai S."/>
            <person name="Zhou R."/>
        </authorList>
    </citation>
    <scope>NUCLEOTIDE SEQUENCE [LARGE SCALE GENOMIC DNA]</scope>
    <source>
        <strain evidence="1">BV-YZ2020</strain>
    </source>
</reference>
<sequence length="477" mass="53158">MDSYQENHIEDVFDQGSPTDKGTVENPTSTIRICDFCGKTFRNGKALGGHRRHHLQALRKEAAAATAAQSQLKVKIHLPNPKNYENPNSFSDVDEDKNFIKMEALMSKGGKTTCDLCNKEFPSMKSYYGHMRTHPERNETGTVLTRNDDSNELKEDDCVTRSIVIAPVESPIDLTKSLQSWSKTDLRGRKCMGDIEAAQNLVYLSRGVCFSAPKSPILGMNPNLLPQAASTDDAVETKSSTSRVAMQFKEKKVDDSPSKEQKVVRKKKFHRRDSLNGRKNEEEEGANWSEEECEKDMKDHLDESKMKNKEKRKKILKLKFPQSSESEETPLIKILKTQPDDGCKCIIFGKSFATSQALMGHSSNHYKGKNIIIRTMNEPGDNNGAGFSPQVINETNGSEPKGLVVEEANTAQDLGDHQRKSSSRRSSAETPLGEEASSVGTSLSRSGRQEVRGASPLAPRVLDFDLNEPYVSDEKRN</sequence>
<keyword evidence="2" id="KW-1185">Reference proteome</keyword>
<name>A0ACB9L828_BAUVA</name>
<dbReference type="Proteomes" id="UP000828941">
    <property type="component" value="Chromosome 12"/>
</dbReference>
<accession>A0ACB9L828</accession>
<protein>
    <submittedName>
        <fullName evidence="1">Uncharacterized protein</fullName>
    </submittedName>
</protein>
<evidence type="ECO:0000313" key="2">
    <source>
        <dbReference type="Proteomes" id="UP000828941"/>
    </source>
</evidence>
<organism evidence="1 2">
    <name type="scientific">Bauhinia variegata</name>
    <name type="common">Purple orchid tree</name>
    <name type="synonym">Phanera variegata</name>
    <dbReference type="NCBI Taxonomy" id="167791"/>
    <lineage>
        <taxon>Eukaryota</taxon>
        <taxon>Viridiplantae</taxon>
        <taxon>Streptophyta</taxon>
        <taxon>Embryophyta</taxon>
        <taxon>Tracheophyta</taxon>
        <taxon>Spermatophyta</taxon>
        <taxon>Magnoliopsida</taxon>
        <taxon>eudicotyledons</taxon>
        <taxon>Gunneridae</taxon>
        <taxon>Pentapetalae</taxon>
        <taxon>rosids</taxon>
        <taxon>fabids</taxon>
        <taxon>Fabales</taxon>
        <taxon>Fabaceae</taxon>
        <taxon>Cercidoideae</taxon>
        <taxon>Cercideae</taxon>
        <taxon>Bauhiniinae</taxon>
        <taxon>Bauhinia</taxon>
    </lineage>
</organism>
<gene>
    <name evidence="1" type="ORF">L6164_029204</name>
</gene>